<feature type="domain" description="DUF3447" evidence="4">
    <location>
        <begin position="254"/>
        <end position="311"/>
    </location>
</feature>
<dbReference type="SMART" id="SM00248">
    <property type="entry name" value="ANK"/>
    <property type="match status" value="6"/>
</dbReference>
<gene>
    <name evidence="5" type="ORF">TRFO_29558</name>
</gene>
<dbReference type="PANTHER" id="PTHR24198">
    <property type="entry name" value="ANKYRIN REPEAT AND PROTEIN KINASE DOMAIN-CONTAINING PROTEIN"/>
    <property type="match status" value="1"/>
</dbReference>
<evidence type="ECO:0000256" key="1">
    <source>
        <dbReference type="ARBA" id="ARBA00022737"/>
    </source>
</evidence>
<name>A0A1J4JVB0_9EUKA</name>
<dbReference type="RefSeq" id="XP_068356231.1">
    <property type="nucleotide sequence ID" value="XM_068506850.1"/>
</dbReference>
<dbReference type="EMBL" id="MLAK01000839">
    <property type="protein sequence ID" value="OHT03095.1"/>
    <property type="molecule type" value="Genomic_DNA"/>
</dbReference>
<dbReference type="InterPro" id="IPR020683">
    <property type="entry name" value="DUF3447"/>
</dbReference>
<dbReference type="SUPFAM" id="SSF48403">
    <property type="entry name" value="Ankyrin repeat"/>
    <property type="match status" value="2"/>
</dbReference>
<dbReference type="PROSITE" id="PS50297">
    <property type="entry name" value="ANK_REP_REGION"/>
    <property type="match status" value="2"/>
</dbReference>
<reference evidence="5" key="1">
    <citation type="submission" date="2016-10" db="EMBL/GenBank/DDBJ databases">
        <authorList>
            <person name="Benchimol M."/>
            <person name="Almeida L.G."/>
            <person name="Vasconcelos A.T."/>
            <person name="Perreira-Neves A."/>
            <person name="Rosa I.A."/>
            <person name="Tasca T."/>
            <person name="Bogo M.R."/>
            <person name="de Souza W."/>
        </authorList>
    </citation>
    <scope>NUCLEOTIDE SEQUENCE [LARGE SCALE GENOMIC DNA]</scope>
    <source>
        <strain evidence="5">K</strain>
    </source>
</reference>
<dbReference type="VEuPathDB" id="TrichDB:TRFO_29558"/>
<dbReference type="PROSITE" id="PS50088">
    <property type="entry name" value="ANK_REPEAT"/>
    <property type="match status" value="2"/>
</dbReference>
<dbReference type="Pfam" id="PF13637">
    <property type="entry name" value="Ank_4"/>
    <property type="match status" value="1"/>
</dbReference>
<keyword evidence="1" id="KW-0677">Repeat</keyword>
<keyword evidence="6" id="KW-1185">Reference proteome</keyword>
<feature type="repeat" description="ANK" evidence="3">
    <location>
        <begin position="569"/>
        <end position="591"/>
    </location>
</feature>
<proteinExistence type="predicted"/>
<dbReference type="GeneID" id="94841554"/>
<evidence type="ECO:0000313" key="6">
    <source>
        <dbReference type="Proteomes" id="UP000179807"/>
    </source>
</evidence>
<feature type="repeat" description="ANK" evidence="3">
    <location>
        <begin position="603"/>
        <end position="625"/>
    </location>
</feature>
<dbReference type="OrthoDB" id="194358at2759"/>
<protein>
    <recommendedName>
        <fullName evidence="4">DUF3447 domain-containing protein</fullName>
    </recommendedName>
</protein>
<dbReference type="Pfam" id="PF11929">
    <property type="entry name" value="DUF3447"/>
    <property type="match status" value="1"/>
</dbReference>
<comment type="caution">
    <text evidence="5">The sequence shown here is derived from an EMBL/GenBank/DDBJ whole genome shotgun (WGS) entry which is preliminary data.</text>
</comment>
<accession>A0A1J4JVB0</accession>
<dbReference type="Pfam" id="PF00023">
    <property type="entry name" value="Ank"/>
    <property type="match status" value="1"/>
</dbReference>
<dbReference type="PANTHER" id="PTHR24198:SF165">
    <property type="entry name" value="ANKYRIN REPEAT-CONTAINING PROTEIN-RELATED"/>
    <property type="match status" value="1"/>
</dbReference>
<evidence type="ECO:0000259" key="4">
    <source>
        <dbReference type="Pfam" id="PF11929"/>
    </source>
</evidence>
<dbReference type="AlphaFoldDB" id="A0A1J4JVB0"/>
<dbReference type="Proteomes" id="UP000179807">
    <property type="component" value="Unassembled WGS sequence"/>
</dbReference>
<dbReference type="Gene3D" id="1.25.40.20">
    <property type="entry name" value="Ankyrin repeat-containing domain"/>
    <property type="match status" value="1"/>
</dbReference>
<keyword evidence="2 3" id="KW-0040">ANK repeat</keyword>
<dbReference type="InterPro" id="IPR036770">
    <property type="entry name" value="Ankyrin_rpt-contain_sf"/>
</dbReference>
<evidence type="ECO:0000313" key="5">
    <source>
        <dbReference type="EMBL" id="OHT03095.1"/>
    </source>
</evidence>
<organism evidence="5 6">
    <name type="scientific">Tritrichomonas foetus</name>
    <dbReference type="NCBI Taxonomy" id="1144522"/>
    <lineage>
        <taxon>Eukaryota</taxon>
        <taxon>Metamonada</taxon>
        <taxon>Parabasalia</taxon>
        <taxon>Tritrichomonadida</taxon>
        <taxon>Tritrichomonadidae</taxon>
        <taxon>Tritrichomonas</taxon>
    </lineage>
</organism>
<dbReference type="Pfam" id="PF12796">
    <property type="entry name" value="Ank_2"/>
    <property type="match status" value="1"/>
</dbReference>
<evidence type="ECO:0000256" key="2">
    <source>
        <dbReference type="ARBA" id="ARBA00023043"/>
    </source>
</evidence>
<sequence length="658" mass="77974">MKCTPEENDVLFLESRRDELFTIENLQNKLLELDQNFEETNENFISFLMESRFIKEKRTIRQLLFSVDCLLTYRRISFETAIFILQNEHIKKLMKENFSPNELVFIFESKLLVLHLLDNHIITIQSLMEEVCAGESYFFYFFSEIRETDFDYFTEIYSKFKKDMILPDVEKHDELRRKGINEDEYSQLIRYDKIDEFMVMFVEKGNDFNFKIPFSRYETADYVNCPDLMPNLIEYAAFFGAVNIFKFLYLEGAKFTPELLSFAVAGGNYEIIHFLEENNYKFTEDHIKVAIQFHRNEIVEYIRNNCFLIDHQSDDQNNQNDDDNDSDHNISGWNFTMVHFQQCILSCNYKYFFEMYEMFKDRLNEKVQGDSLLVDAINRGYTEVIEIFLKNPTVDINLTNIDRFTPLQMAIMNNRIDLACLFLQFPNSQENLNTSFRFSASRLCRIEFLKLLLKVPSINVNEYYAIYEFSEYYTTQKRHVTHEKNSLLSAIEYNNIEVVSLLLQDKRIDANARILYRPLNGYIKDFRYDLHNGCQMDTALIYAVKLNHYKIVELLLDCDRTDVNLINYKGDTAFHVAIKLNNINLVEMLLNCPRADLNYKNLKGNPPLHIAVMNNFSEIVELLLKSPRISKTAKNNKRKTAFDMAKIIDNQAILQLFR</sequence>
<dbReference type="InterPro" id="IPR002110">
    <property type="entry name" value="Ankyrin_rpt"/>
</dbReference>
<evidence type="ECO:0000256" key="3">
    <source>
        <dbReference type="PROSITE-ProRule" id="PRU00023"/>
    </source>
</evidence>